<dbReference type="STRING" id="983967.A0A1E4T1J5"/>
<dbReference type="InterPro" id="IPR011990">
    <property type="entry name" value="TPR-like_helical_dom_sf"/>
</dbReference>
<reference evidence="4" key="1">
    <citation type="submission" date="2016-04" db="EMBL/GenBank/DDBJ databases">
        <title>Comparative genomics of biotechnologically important yeasts.</title>
        <authorList>
            <consortium name="DOE Joint Genome Institute"/>
            <person name="Riley R."/>
            <person name="Haridas S."/>
            <person name="Wolfe K.H."/>
            <person name="Lopes M.R."/>
            <person name="Hittinger C.T."/>
            <person name="Goker M."/>
            <person name="Salamov A."/>
            <person name="Wisecaver J."/>
            <person name="Long T.M."/>
            <person name="Aerts A.L."/>
            <person name="Barry K."/>
            <person name="Choi C."/>
            <person name="Clum A."/>
            <person name="Coughlan A.Y."/>
            <person name="Deshpande S."/>
            <person name="Douglass A.P."/>
            <person name="Hanson S.J."/>
            <person name="Klenk H.-P."/>
            <person name="Labutti K."/>
            <person name="Lapidus A."/>
            <person name="Lindquist E."/>
            <person name="Lipzen A."/>
            <person name="Meier-Kolthoff J.P."/>
            <person name="Ohm R.A."/>
            <person name="Otillar R.P."/>
            <person name="Pangilinan J."/>
            <person name="Peng Y."/>
            <person name="Rokas A."/>
            <person name="Rosa C.A."/>
            <person name="Scheuner C."/>
            <person name="Sibirny A.A."/>
            <person name="Slot J.C."/>
            <person name="Stielow J.B."/>
            <person name="Sun H."/>
            <person name="Kurtzman C.P."/>
            <person name="Blackwell M."/>
            <person name="Grigoriev I.V."/>
            <person name="Jeffries T.W."/>
        </authorList>
    </citation>
    <scope>NUCLEOTIDE SEQUENCE [LARGE SCALE GENOMIC DNA]</scope>
    <source>
        <strain evidence="4">NRRL YB-2248</strain>
    </source>
</reference>
<keyword evidence="1" id="KW-0469">Meiosis</keyword>
<dbReference type="InterPro" id="IPR013940">
    <property type="entry name" value="Spo22/ZIP4/TEX11"/>
</dbReference>
<name>A0A1E4T1J5_9ASCO</name>
<evidence type="ECO:0000256" key="1">
    <source>
        <dbReference type="ARBA" id="ARBA00023254"/>
    </source>
</evidence>
<dbReference type="Pfam" id="PF08631">
    <property type="entry name" value="SPO22"/>
    <property type="match status" value="1"/>
</dbReference>
<protein>
    <recommendedName>
        <fullName evidence="2">Protein ZIP4 homolog</fullName>
    </recommendedName>
</protein>
<dbReference type="EMBL" id="KV453852">
    <property type="protein sequence ID" value="ODV85581.1"/>
    <property type="molecule type" value="Genomic_DNA"/>
</dbReference>
<dbReference type="AlphaFoldDB" id="A0A1E4T1J5"/>
<proteinExistence type="predicted"/>
<dbReference type="Gene3D" id="1.25.40.10">
    <property type="entry name" value="Tetratricopeptide repeat domain"/>
    <property type="match status" value="1"/>
</dbReference>
<dbReference type="Proteomes" id="UP000094801">
    <property type="component" value="Unassembled WGS sequence"/>
</dbReference>
<gene>
    <name evidence="3" type="ORF">CANARDRAFT_7688</name>
</gene>
<evidence type="ECO:0000313" key="3">
    <source>
        <dbReference type="EMBL" id="ODV85581.1"/>
    </source>
</evidence>
<dbReference type="InterPro" id="IPR039057">
    <property type="entry name" value="Spo22/ZIP4"/>
</dbReference>
<accession>A0A1E4T1J5</accession>
<organism evidence="3 4">
    <name type="scientific">[Candida] arabinofermentans NRRL YB-2248</name>
    <dbReference type="NCBI Taxonomy" id="983967"/>
    <lineage>
        <taxon>Eukaryota</taxon>
        <taxon>Fungi</taxon>
        <taxon>Dikarya</taxon>
        <taxon>Ascomycota</taxon>
        <taxon>Saccharomycotina</taxon>
        <taxon>Pichiomycetes</taxon>
        <taxon>Pichiales</taxon>
        <taxon>Pichiaceae</taxon>
        <taxon>Ogataea</taxon>
        <taxon>Ogataea/Candida clade</taxon>
    </lineage>
</organism>
<evidence type="ECO:0000313" key="4">
    <source>
        <dbReference type="Proteomes" id="UP000094801"/>
    </source>
</evidence>
<keyword evidence="4" id="KW-1185">Reference proteome</keyword>
<dbReference type="GO" id="GO:0090173">
    <property type="term" value="P:regulation of synaptonemal complex assembly"/>
    <property type="evidence" value="ECO:0007669"/>
    <property type="project" value="InterPro"/>
</dbReference>
<dbReference type="GO" id="GO:0051321">
    <property type="term" value="P:meiotic cell cycle"/>
    <property type="evidence" value="ECO:0007669"/>
    <property type="project" value="UniProtKB-KW"/>
</dbReference>
<dbReference type="PANTHER" id="PTHR40375">
    <property type="entry name" value="SPORULATION-SPECIFIC PROTEIN 22"/>
    <property type="match status" value="1"/>
</dbReference>
<sequence>MQSSIDILSTINELIAASDKTTSILNTFQTSEDKDFDILCIDNRFSSLFPIVLSTEKYVRNNDITIDKKKLTTDLELSASNLWNAVAISMKENTGKYSESLTNAKFFSGLLLSLHEALVPSVESKLRLFRCMLQIFNICIDEKQIDTAGKVQGFIEKFHLLLDGFKESFSTENKKKYQSLCVDLFLMDMQYALVMGDLKLAKFYENKADIISNMEIIGNKEVLNIARVLYNSGLKLYNEENHSDAYHFSKRSCLIVEALVMRIDAKFRQRLVGLQTIEQSCLVLLIKCCMKQNDTLSIEESHKLILLLQKASPKTVEPFKLMIELLYLQKSEQSKIEEVFMQMIMTIPLNHENFKEVLGLLNKNSVQNPEQSKRCLLYVFNNKLQFDQQGDSEIAEFCLTSLLWMVTVKSSEGSNESKLEEAKSMLELAERKFLTGLSRDCLSCTITLFWSMGKSCIKLGNNRNAISWFELCLHRFLVTNDKNQINKEDTGKIYRNILRCYLQTGEFESLIKLYQEMSQEEKLNPLTQYYMFSCYLGLSNYREAIKSLEQVSMSSDSRSLNVVALCVIKAQDSDKADFLNEAMSKLLKVCAVSNGEVVSDNIILPIALRASVYLATKQFESQCAVNDNTSMLNSLALLKDFFAQSINVLSKVSQIKASYDSELAEIDLEWFASSSYSIGVTCLKINMESKAELFFTHACTLIDLQVQGNENLLPALQCWMIRASLLKSYAKSVALRKSTSSPTDTWVQVQTAVEPIWKQLCGESQREMYIECNIQAFTLLAESLCELGKWDELSRYLKELAPLTEDDISKLLDIGVSLIISKNVSNKQKIKVFDIVMDKWAHLPHHISIVSVSKWVRLFAGALIDDSSCSETLISHANSFCSAISSLMVNTDSQSEDKVPSYEMEWLASTFWNKGVTLIVGSSEVDALIDESLNLGIGDKWCQLALKLSAITNERLESQLSSMYPQLISIAKSNSHKDEIIEVDENEQLIHGL</sequence>
<dbReference type="SUPFAM" id="SSF48452">
    <property type="entry name" value="TPR-like"/>
    <property type="match status" value="1"/>
</dbReference>
<dbReference type="PANTHER" id="PTHR40375:SF2">
    <property type="entry name" value="SPORULATION-SPECIFIC PROTEIN 22"/>
    <property type="match status" value="1"/>
</dbReference>
<dbReference type="OrthoDB" id="3995209at2759"/>
<evidence type="ECO:0000256" key="2">
    <source>
        <dbReference type="ARBA" id="ARBA00031845"/>
    </source>
</evidence>